<accession>A0ABT0GUL6</accession>
<dbReference type="Pfam" id="PF11927">
    <property type="entry name" value="HODM_asu-like"/>
    <property type="match status" value="1"/>
</dbReference>
<sequence>MPQPPFQHTPYDGSSQPFTVGLKPIDEGTWLEPDPFLNRHLAEKERLFAESLDVVFREEPETAKAQQEVLELVLEHLRRCQTASHAVSDNAVLLRDSGRQISLTGKPALLTASRLVQEDLVLMRPGPDGYRLAAASLCFPSSWSLAEKFGQSMTGIHDTVPGFNGGRMGQMVARIFDNLKAGQLLERFNWSIYPDGDLHHPQPKQIRVEIEDGALARLFLRVERQTLRRLPGSGDILFTIKIHHDPLSALERQEDRATLAAGLRRQLLALDADQLAYKGLGPTRNALADALEALAN</sequence>
<gene>
    <name evidence="1" type="ORF">M0H32_13150</name>
</gene>
<dbReference type="Proteomes" id="UP001431221">
    <property type="component" value="Unassembled WGS sequence"/>
</dbReference>
<evidence type="ECO:0000313" key="1">
    <source>
        <dbReference type="EMBL" id="MCK7613117.1"/>
    </source>
</evidence>
<evidence type="ECO:0000313" key="2">
    <source>
        <dbReference type="Proteomes" id="UP001431221"/>
    </source>
</evidence>
<proteinExistence type="predicted"/>
<comment type="caution">
    <text evidence="1">The sequence shown here is derived from an EMBL/GenBank/DDBJ whole genome shotgun (WGS) entry which is preliminary data.</text>
</comment>
<protein>
    <submittedName>
        <fullName evidence="1">DUF3445 domain-containing protein</fullName>
    </submittedName>
</protein>
<dbReference type="EMBL" id="JALNMJ010000008">
    <property type="protein sequence ID" value="MCK7613117.1"/>
    <property type="molecule type" value="Genomic_DNA"/>
</dbReference>
<dbReference type="RefSeq" id="WP_248154660.1">
    <property type="nucleotide sequence ID" value="NZ_JALNMJ010000008.1"/>
</dbReference>
<organism evidence="1 2">
    <name type="scientific">Roseibium sediminicola</name>
    <dbReference type="NCBI Taxonomy" id="2933272"/>
    <lineage>
        <taxon>Bacteria</taxon>
        <taxon>Pseudomonadati</taxon>
        <taxon>Pseudomonadota</taxon>
        <taxon>Alphaproteobacteria</taxon>
        <taxon>Hyphomicrobiales</taxon>
        <taxon>Stappiaceae</taxon>
        <taxon>Roseibium</taxon>
    </lineage>
</organism>
<dbReference type="InterPro" id="IPR021848">
    <property type="entry name" value="HODM_asu-like"/>
</dbReference>
<keyword evidence="2" id="KW-1185">Reference proteome</keyword>
<name>A0ABT0GUL6_9HYPH</name>
<reference evidence="1" key="1">
    <citation type="submission" date="2022-04" db="EMBL/GenBank/DDBJ databases">
        <title>Roseibium sp. CAU 1639 isolated from mud.</title>
        <authorList>
            <person name="Kim W."/>
        </authorList>
    </citation>
    <scope>NUCLEOTIDE SEQUENCE</scope>
    <source>
        <strain evidence="1">CAU 1639</strain>
    </source>
</reference>